<accession>A0A6A4RZ14</accession>
<proteinExistence type="predicted"/>
<dbReference type="AlphaFoldDB" id="A0A6A4RZ14"/>
<organism evidence="2 3">
    <name type="scientific">Scophthalmus maximus</name>
    <name type="common">Turbot</name>
    <name type="synonym">Psetta maxima</name>
    <dbReference type="NCBI Taxonomy" id="52904"/>
    <lineage>
        <taxon>Eukaryota</taxon>
        <taxon>Metazoa</taxon>
        <taxon>Chordata</taxon>
        <taxon>Craniata</taxon>
        <taxon>Vertebrata</taxon>
        <taxon>Euteleostomi</taxon>
        <taxon>Actinopterygii</taxon>
        <taxon>Neopterygii</taxon>
        <taxon>Teleostei</taxon>
        <taxon>Neoteleostei</taxon>
        <taxon>Acanthomorphata</taxon>
        <taxon>Carangaria</taxon>
        <taxon>Pleuronectiformes</taxon>
        <taxon>Pleuronectoidei</taxon>
        <taxon>Scophthalmidae</taxon>
        <taxon>Scophthalmus</taxon>
    </lineage>
</organism>
<gene>
    <name evidence="2" type="ORF">F2P81_023204</name>
</gene>
<evidence type="ECO:0000256" key="1">
    <source>
        <dbReference type="SAM" id="MobiDB-lite"/>
    </source>
</evidence>
<sequence>MYLKRSGASSAVYSEIRRGRLSANAVSETRAVDQLRDTARQPEDKNHNSRGRCGEFSLERKHKTKPTVDVHLRKDVLKVLTVVKPYGQDERVMEK</sequence>
<comment type="caution">
    <text evidence="2">The sequence shown here is derived from an EMBL/GenBank/DDBJ whole genome shotgun (WGS) entry which is preliminary data.</text>
</comment>
<dbReference type="EMBL" id="VEVO01000021">
    <property type="protein sequence ID" value="KAF0024402.1"/>
    <property type="molecule type" value="Genomic_DNA"/>
</dbReference>
<feature type="region of interest" description="Disordered" evidence="1">
    <location>
        <begin position="23"/>
        <end position="53"/>
    </location>
</feature>
<evidence type="ECO:0000313" key="2">
    <source>
        <dbReference type="EMBL" id="KAF0024402.1"/>
    </source>
</evidence>
<feature type="compositionally biased region" description="Basic and acidic residues" evidence="1">
    <location>
        <begin position="30"/>
        <end position="47"/>
    </location>
</feature>
<dbReference type="Proteomes" id="UP000438429">
    <property type="component" value="Unassembled WGS sequence"/>
</dbReference>
<evidence type="ECO:0000313" key="3">
    <source>
        <dbReference type="Proteomes" id="UP000438429"/>
    </source>
</evidence>
<name>A0A6A4RZ14_SCOMX</name>
<protein>
    <submittedName>
        <fullName evidence="2">Uncharacterized protein</fullName>
    </submittedName>
</protein>
<reference evidence="2 3" key="1">
    <citation type="submission" date="2019-06" db="EMBL/GenBank/DDBJ databases">
        <title>Draft genomes of female and male turbot (Scophthalmus maximus).</title>
        <authorList>
            <person name="Xu H."/>
            <person name="Xu X.-W."/>
            <person name="Shao C."/>
            <person name="Chen S."/>
        </authorList>
    </citation>
    <scope>NUCLEOTIDE SEQUENCE [LARGE SCALE GENOMIC DNA]</scope>
    <source>
        <strain evidence="2">Ysfricsl-2016a</strain>
        <tissue evidence="2">Blood</tissue>
    </source>
</reference>